<protein>
    <submittedName>
        <fullName evidence="1">Uncharacterized protein</fullName>
    </submittedName>
</protein>
<evidence type="ECO:0000313" key="1">
    <source>
        <dbReference type="EMBL" id="KAJ9573791.1"/>
    </source>
</evidence>
<dbReference type="Proteomes" id="UP001233999">
    <property type="component" value="Unassembled WGS sequence"/>
</dbReference>
<gene>
    <name evidence="1" type="ORF">L9F63_008828</name>
</gene>
<feature type="non-terminal residue" evidence="1">
    <location>
        <position position="100"/>
    </location>
</feature>
<organism evidence="1 2">
    <name type="scientific">Diploptera punctata</name>
    <name type="common">Pacific beetle cockroach</name>
    <dbReference type="NCBI Taxonomy" id="6984"/>
    <lineage>
        <taxon>Eukaryota</taxon>
        <taxon>Metazoa</taxon>
        <taxon>Ecdysozoa</taxon>
        <taxon>Arthropoda</taxon>
        <taxon>Hexapoda</taxon>
        <taxon>Insecta</taxon>
        <taxon>Pterygota</taxon>
        <taxon>Neoptera</taxon>
        <taxon>Polyneoptera</taxon>
        <taxon>Dictyoptera</taxon>
        <taxon>Blattodea</taxon>
        <taxon>Blaberoidea</taxon>
        <taxon>Blaberidae</taxon>
        <taxon>Diplopterinae</taxon>
        <taxon>Diploptera</taxon>
    </lineage>
</organism>
<sequence length="100" mass="11902">EHISKYLQQKCTRHQLGDRDPILRPLRWEVTKIMVYWCCQHMGIQLDLLDAPEKLAKDNSSILLHPLKLKTLTDLTPFTQETIEVKYDILYNKTSQWNIH</sequence>
<name>A0AAD8E1Q8_DIPPU</name>
<evidence type="ECO:0000313" key="2">
    <source>
        <dbReference type="Proteomes" id="UP001233999"/>
    </source>
</evidence>
<reference evidence="1" key="2">
    <citation type="submission" date="2023-05" db="EMBL/GenBank/DDBJ databases">
        <authorList>
            <person name="Fouks B."/>
        </authorList>
    </citation>
    <scope>NUCLEOTIDE SEQUENCE</scope>
    <source>
        <strain evidence="1">Stay&amp;Tobe</strain>
        <tissue evidence="1">Testes</tissue>
    </source>
</reference>
<keyword evidence="2" id="KW-1185">Reference proteome</keyword>
<feature type="non-terminal residue" evidence="1">
    <location>
        <position position="1"/>
    </location>
</feature>
<dbReference type="AlphaFoldDB" id="A0AAD8E1Q8"/>
<proteinExistence type="predicted"/>
<accession>A0AAD8E1Q8</accession>
<comment type="caution">
    <text evidence="1">The sequence shown here is derived from an EMBL/GenBank/DDBJ whole genome shotgun (WGS) entry which is preliminary data.</text>
</comment>
<reference evidence="1" key="1">
    <citation type="journal article" date="2023" name="IScience">
        <title>Live-bearing cockroach genome reveals convergent evolutionary mechanisms linked to viviparity in insects and beyond.</title>
        <authorList>
            <person name="Fouks B."/>
            <person name="Harrison M.C."/>
            <person name="Mikhailova A.A."/>
            <person name="Marchal E."/>
            <person name="English S."/>
            <person name="Carruthers M."/>
            <person name="Jennings E.C."/>
            <person name="Chiamaka E.L."/>
            <person name="Frigard R.A."/>
            <person name="Pippel M."/>
            <person name="Attardo G.M."/>
            <person name="Benoit J.B."/>
            <person name="Bornberg-Bauer E."/>
            <person name="Tobe S.S."/>
        </authorList>
    </citation>
    <scope>NUCLEOTIDE SEQUENCE</scope>
    <source>
        <strain evidence="1">Stay&amp;Tobe</strain>
    </source>
</reference>
<dbReference type="EMBL" id="JASPKZ010010680">
    <property type="protein sequence ID" value="KAJ9573791.1"/>
    <property type="molecule type" value="Genomic_DNA"/>
</dbReference>